<proteinExistence type="predicted"/>
<evidence type="ECO:0000313" key="2">
    <source>
        <dbReference type="Proteomes" id="UP001216150"/>
    </source>
</evidence>
<protein>
    <submittedName>
        <fullName evidence="1">Uncharacterized protein</fullName>
    </submittedName>
</protein>
<dbReference type="Proteomes" id="UP001216150">
    <property type="component" value="Unassembled WGS sequence"/>
</dbReference>
<comment type="caution">
    <text evidence="1">The sequence shown here is derived from an EMBL/GenBank/DDBJ whole genome shotgun (WGS) entry which is preliminary data.</text>
</comment>
<evidence type="ECO:0000313" key="1">
    <source>
        <dbReference type="EMBL" id="KAJ5573030.1"/>
    </source>
</evidence>
<dbReference type="AlphaFoldDB" id="A0AAD6DE52"/>
<sequence length="86" mass="9361">MTISKGIDTSEFGLGKQIVDGFIKYVNSLGIADEKDNYSGATAKSDAREITLVRKLDMRIIPVITSIYGTGYLSKMMILIQGLGMP</sequence>
<dbReference type="EMBL" id="JAQJAC010000009">
    <property type="protein sequence ID" value="KAJ5573030.1"/>
    <property type="molecule type" value="Genomic_DNA"/>
</dbReference>
<reference evidence="1 2" key="1">
    <citation type="journal article" date="2023" name="IMA Fungus">
        <title>Comparative genomic study of the Penicillium genus elucidates a diverse pangenome and 15 lateral gene transfer events.</title>
        <authorList>
            <person name="Petersen C."/>
            <person name="Sorensen T."/>
            <person name="Nielsen M.R."/>
            <person name="Sondergaard T.E."/>
            <person name="Sorensen J.L."/>
            <person name="Fitzpatrick D.A."/>
            <person name="Frisvad J.C."/>
            <person name="Nielsen K.L."/>
        </authorList>
    </citation>
    <scope>NUCLEOTIDE SEQUENCE [LARGE SCALE GENOMIC DNA]</scope>
    <source>
        <strain evidence="1 2">IBT 29057</strain>
    </source>
</reference>
<organism evidence="1 2">
    <name type="scientific">Penicillium hetheringtonii</name>
    <dbReference type="NCBI Taxonomy" id="911720"/>
    <lineage>
        <taxon>Eukaryota</taxon>
        <taxon>Fungi</taxon>
        <taxon>Dikarya</taxon>
        <taxon>Ascomycota</taxon>
        <taxon>Pezizomycotina</taxon>
        <taxon>Eurotiomycetes</taxon>
        <taxon>Eurotiomycetidae</taxon>
        <taxon>Eurotiales</taxon>
        <taxon>Aspergillaceae</taxon>
        <taxon>Penicillium</taxon>
    </lineage>
</organism>
<keyword evidence="2" id="KW-1185">Reference proteome</keyword>
<gene>
    <name evidence="1" type="ORF">N7450_010014</name>
</gene>
<accession>A0AAD6DE52</accession>
<name>A0AAD6DE52_9EURO</name>